<evidence type="ECO:0000259" key="1">
    <source>
        <dbReference type="Pfam" id="PF14522"/>
    </source>
</evidence>
<dbReference type="NCBIfam" id="TIGR04257">
    <property type="entry name" value="nanowire_3heme"/>
    <property type="match status" value="1"/>
</dbReference>
<name>A0A2N7PLK0_9BACT</name>
<gene>
    <name evidence="2" type="ORF">C0197_00260</name>
</gene>
<dbReference type="PANTHER" id="PTHR39425">
    <property type="entry name" value="LIPOPROTEIN CYTOCHROME C"/>
    <property type="match status" value="1"/>
</dbReference>
<protein>
    <recommendedName>
        <fullName evidence="1">Cytochrome c7-like domain-containing protein</fullName>
    </recommendedName>
</protein>
<evidence type="ECO:0000313" key="2">
    <source>
        <dbReference type="EMBL" id="PMP64523.1"/>
    </source>
</evidence>
<dbReference type="InterPro" id="IPR036280">
    <property type="entry name" value="Multihaem_cyt_sf"/>
</dbReference>
<organism evidence="2 3">
    <name type="scientific">Caldimicrobium thiodismutans</name>
    <dbReference type="NCBI Taxonomy" id="1653476"/>
    <lineage>
        <taxon>Bacteria</taxon>
        <taxon>Pseudomonadati</taxon>
        <taxon>Thermodesulfobacteriota</taxon>
        <taxon>Thermodesulfobacteria</taxon>
        <taxon>Thermodesulfobacteriales</taxon>
        <taxon>Thermodesulfobacteriaceae</taxon>
        <taxon>Caldimicrobium</taxon>
    </lineage>
</organism>
<feature type="domain" description="Cytochrome c7-like" evidence="1">
    <location>
        <begin position="62"/>
        <end position="129"/>
    </location>
</feature>
<dbReference type="PANTHER" id="PTHR39425:SF1">
    <property type="entry name" value="CYTOCHROME C7-LIKE DOMAIN-CONTAINING PROTEIN"/>
    <property type="match status" value="1"/>
</dbReference>
<sequence length="148" mass="16567">MRKVKILIGTLILLLSFTGIAFVSEKNKGESVKLEEPQEVIYYESEQFGGPEIVYVKPVRGVLFSHKKHVGELGFPCESCHNSLFEMQALKSQENPDFKMEALYQGKYCGACHNGQAAFASNTKCATCHIGVKGLKEYMRKLASKEKK</sequence>
<dbReference type="Gene3D" id="3.90.10.10">
    <property type="entry name" value="Cytochrome C3"/>
    <property type="match status" value="1"/>
</dbReference>
<evidence type="ECO:0000313" key="3">
    <source>
        <dbReference type="Proteomes" id="UP000235731"/>
    </source>
</evidence>
<dbReference type="SUPFAM" id="SSF48695">
    <property type="entry name" value="Multiheme cytochromes"/>
    <property type="match status" value="1"/>
</dbReference>
<reference evidence="2 3" key="1">
    <citation type="submission" date="2018-01" db="EMBL/GenBank/DDBJ databases">
        <title>Metagenomic assembled genomes from two thermal pools in the Uzon Caldera, Kamchatka, Russia.</title>
        <authorList>
            <person name="Wilkins L."/>
            <person name="Ettinger C."/>
        </authorList>
    </citation>
    <scope>NUCLEOTIDE SEQUENCE [LARGE SCALE GENOMIC DNA]</scope>
    <source>
        <strain evidence="2">ZAV-15</strain>
    </source>
</reference>
<dbReference type="Pfam" id="PF14522">
    <property type="entry name" value="Cytochrome_C7"/>
    <property type="match status" value="1"/>
</dbReference>
<accession>A0A2N7PLK0</accession>
<comment type="caution">
    <text evidence="2">The sequence shown here is derived from an EMBL/GenBank/DDBJ whole genome shotgun (WGS) entry which is preliminary data.</text>
</comment>
<dbReference type="Proteomes" id="UP000235731">
    <property type="component" value="Unassembled WGS sequence"/>
</dbReference>
<dbReference type="EMBL" id="PNIE01000005">
    <property type="protein sequence ID" value="PMP64523.1"/>
    <property type="molecule type" value="Genomic_DNA"/>
</dbReference>
<dbReference type="CDD" id="cd08168">
    <property type="entry name" value="Cytochrom_C3"/>
    <property type="match status" value="1"/>
</dbReference>
<dbReference type="AlphaFoldDB" id="A0A2N7PLK0"/>
<dbReference type="InterPro" id="IPR026352">
    <property type="entry name" value="Nanowire_3heme"/>
</dbReference>
<proteinExistence type="predicted"/>
<dbReference type="InterPro" id="IPR029467">
    <property type="entry name" value="Cyt_c7-like"/>
</dbReference>